<keyword evidence="5" id="KW-1185">Reference proteome</keyword>
<dbReference type="CDD" id="cd11338">
    <property type="entry name" value="AmyAc_CMD"/>
    <property type="match status" value="1"/>
</dbReference>
<proteinExistence type="predicted"/>
<dbReference type="Pfam" id="PF00128">
    <property type="entry name" value="Alpha-amylase"/>
    <property type="match status" value="1"/>
</dbReference>
<dbReference type="InterPro" id="IPR004185">
    <property type="entry name" value="Glyco_hydro_13_lg-like_dom"/>
</dbReference>
<dbReference type="Gene3D" id="2.60.40.1180">
    <property type="entry name" value="Golgi alpha-mannosidase II"/>
    <property type="match status" value="1"/>
</dbReference>
<reference evidence="4 5" key="1">
    <citation type="submission" date="2020-02" db="EMBL/GenBank/DDBJ databases">
        <authorList>
            <person name="Zheng R.K."/>
            <person name="Sun C.M."/>
        </authorList>
    </citation>
    <scope>NUCLEOTIDE SEQUENCE [LARGE SCALE GENOMIC DNA]</scope>
    <source>
        <strain evidence="5">rifampicinis</strain>
    </source>
</reference>
<keyword evidence="2" id="KW-0326">Glycosidase</keyword>
<evidence type="ECO:0000313" key="5">
    <source>
        <dbReference type="Proteomes" id="UP000594468"/>
    </source>
</evidence>
<dbReference type="Gene3D" id="2.60.40.10">
    <property type="entry name" value="Immunoglobulins"/>
    <property type="match status" value="1"/>
</dbReference>
<dbReference type="PANTHER" id="PTHR10357:SF210">
    <property type="entry name" value="MALTODEXTRIN GLUCOSIDASE"/>
    <property type="match status" value="1"/>
</dbReference>
<dbReference type="Gene3D" id="3.20.20.80">
    <property type="entry name" value="Glycosidases"/>
    <property type="match status" value="1"/>
</dbReference>
<evidence type="ECO:0000259" key="3">
    <source>
        <dbReference type="SMART" id="SM00642"/>
    </source>
</evidence>
<evidence type="ECO:0000256" key="1">
    <source>
        <dbReference type="ARBA" id="ARBA00022801"/>
    </source>
</evidence>
<feature type="domain" description="Glycosyl hydrolase family 13 catalytic" evidence="3">
    <location>
        <begin position="138"/>
        <end position="533"/>
    </location>
</feature>
<organism evidence="4 5">
    <name type="scientific">Phototrophicus methaneseepsis</name>
    <dbReference type="NCBI Taxonomy" id="2710758"/>
    <lineage>
        <taxon>Bacteria</taxon>
        <taxon>Bacillati</taxon>
        <taxon>Chloroflexota</taxon>
        <taxon>Candidatus Thermofontia</taxon>
        <taxon>Phototrophicales</taxon>
        <taxon>Phototrophicaceae</taxon>
        <taxon>Phototrophicus</taxon>
    </lineage>
</organism>
<dbReference type="CDD" id="cd02857">
    <property type="entry name" value="E_set_CDase_PDE_N"/>
    <property type="match status" value="1"/>
</dbReference>
<dbReference type="Proteomes" id="UP000594468">
    <property type="component" value="Chromosome"/>
</dbReference>
<protein>
    <submittedName>
        <fullName evidence="4">Maltodextrin glucosidase</fullName>
    </submittedName>
</protein>
<dbReference type="PANTHER" id="PTHR10357">
    <property type="entry name" value="ALPHA-AMYLASE FAMILY MEMBER"/>
    <property type="match status" value="1"/>
</dbReference>
<dbReference type="GO" id="GO:0004553">
    <property type="term" value="F:hydrolase activity, hydrolyzing O-glycosyl compounds"/>
    <property type="evidence" value="ECO:0007669"/>
    <property type="project" value="InterPro"/>
</dbReference>
<keyword evidence="1" id="KW-0378">Hydrolase</keyword>
<evidence type="ECO:0000313" key="4">
    <source>
        <dbReference type="EMBL" id="QPC81992.1"/>
    </source>
</evidence>
<name>A0A7S8E7Y8_9CHLR</name>
<sequence>MPIHMPDLPEWTAGVHHDGSVMYVTNPLPELNETVTIKLRTPLAAPIRHVFIRAMVDGEYHWVPMRIQEETKTSQIWAGPLTVAQPRLDYRFKIMLDEGSYYYTALGMSHADTPDADDFTLLADYKAPLWVRDAIFYQIFPDRFYNGDPSNDTQNGEFEHAGVKSMKRQWGELPIPWAKGRSMDFFGGDLQGITQKLDYLRDLGVTSLYLCPIFLAGTNHKYDINDFWQIDPHFGGNEALAELRRALDERGMHIILDITTNHIGHQNTWYLDARDNPDADTAEFFDFNPTTGEIDTWLGVPILLKLNYTSQKLRDRMYRDDDAALRYWLKEPYCIDGWRLDVANMTGNLRTHQLDHDVWREMRPHIKQVKPDAYLLGEYFMDGTPHLGGDELDASMNYAGFNISVRRWLGGADVGTQDKHPHGDMSLLPSDAVAYQWQRFMGAVPYVIALQQFNQLGSHDTTRILHVAGEDKALVKAGTALLMGFPGVPCIYYGDEVGMTGGKDPDNRRTMPWDETDWDQDMRAFHQRLIEIRHNSPALKTGGFQLLLAEGDMLAYQRHLPDQTLIVAAYRGLDNAPDYHVPVWQGGIVDGAQLKDLLSGDVYTVEGGQIVLGGLAHGQALVLELQ</sequence>
<dbReference type="SUPFAM" id="SSF51445">
    <property type="entry name" value="(Trans)glycosidases"/>
    <property type="match status" value="1"/>
</dbReference>
<gene>
    <name evidence="4" type="ORF">G4Y79_20230</name>
</gene>
<dbReference type="InterPro" id="IPR017853">
    <property type="entry name" value="GH"/>
</dbReference>
<dbReference type="InterPro" id="IPR006047">
    <property type="entry name" value="GH13_cat_dom"/>
</dbReference>
<evidence type="ECO:0000256" key="2">
    <source>
        <dbReference type="ARBA" id="ARBA00023295"/>
    </source>
</evidence>
<dbReference type="InterPro" id="IPR013780">
    <property type="entry name" value="Glyco_hydro_b"/>
</dbReference>
<dbReference type="SUPFAM" id="SSF51011">
    <property type="entry name" value="Glycosyl hydrolase domain"/>
    <property type="match status" value="1"/>
</dbReference>
<dbReference type="InterPro" id="IPR013783">
    <property type="entry name" value="Ig-like_fold"/>
</dbReference>
<dbReference type="GO" id="GO:0005975">
    <property type="term" value="P:carbohydrate metabolic process"/>
    <property type="evidence" value="ECO:0007669"/>
    <property type="project" value="InterPro"/>
</dbReference>
<dbReference type="EMBL" id="CP062983">
    <property type="protein sequence ID" value="QPC81992.1"/>
    <property type="molecule type" value="Genomic_DNA"/>
</dbReference>
<accession>A0A7S8E7Y8</accession>
<dbReference type="SUPFAM" id="SSF81296">
    <property type="entry name" value="E set domains"/>
    <property type="match status" value="1"/>
</dbReference>
<dbReference type="InterPro" id="IPR014756">
    <property type="entry name" value="Ig_E-set"/>
</dbReference>
<dbReference type="SMART" id="SM00642">
    <property type="entry name" value="Aamy"/>
    <property type="match status" value="1"/>
</dbReference>
<dbReference type="RefSeq" id="WP_195170062.1">
    <property type="nucleotide sequence ID" value="NZ_CP062983.1"/>
</dbReference>
<dbReference type="AlphaFoldDB" id="A0A7S8E7Y8"/>
<dbReference type="KEGG" id="pmet:G4Y79_20230"/>